<sequence length="304" mass="35255">MTEPPLPGDTRFATNYPCLKFMVKNKGPLQSSVVSPDWSNTKWWYATSDSTKAEVIAEIVPSTTFWKLLLSCRTLLQPLARMIRKADTEGSTYNSLVYYEMLLFQQHVAEHQGLPKPEHKQAQSLVLERWKFLHHPVHSASYVLNPALMTREEDPLKDSEIRNDVAQVFESFGGKEHAQTAKLQLQQFLMRCGEFADERLWTKESLALGGLNWFQAFCYENSVLRDIALRVHSTPTVASAAERNWSVFGFVHSKSRNRLYGHKVEKLVYIYQNMRLLRKIRDPAFREPCVLPDHMFDEDEEEEE</sequence>
<dbReference type="InterPro" id="IPR012337">
    <property type="entry name" value="RNaseH-like_sf"/>
</dbReference>
<evidence type="ECO:0000259" key="1">
    <source>
        <dbReference type="Pfam" id="PF05699"/>
    </source>
</evidence>
<reference evidence="2" key="1">
    <citation type="submission" date="2021-01" db="EMBL/GenBank/DDBJ databases">
        <authorList>
            <person name="Corre E."/>
            <person name="Pelletier E."/>
            <person name="Niang G."/>
            <person name="Scheremetjew M."/>
            <person name="Finn R."/>
            <person name="Kale V."/>
            <person name="Holt S."/>
            <person name="Cochrane G."/>
            <person name="Meng A."/>
            <person name="Brown T."/>
            <person name="Cohen L."/>
        </authorList>
    </citation>
    <scope>NUCLEOTIDE SEQUENCE</scope>
    <source>
        <strain evidence="2">CCMP1594</strain>
    </source>
</reference>
<dbReference type="SUPFAM" id="SSF53098">
    <property type="entry name" value="Ribonuclease H-like"/>
    <property type="match status" value="1"/>
</dbReference>
<organism evidence="2">
    <name type="scientific">Eutreptiella gymnastica</name>
    <dbReference type="NCBI Taxonomy" id="73025"/>
    <lineage>
        <taxon>Eukaryota</taxon>
        <taxon>Discoba</taxon>
        <taxon>Euglenozoa</taxon>
        <taxon>Euglenida</taxon>
        <taxon>Spirocuta</taxon>
        <taxon>Euglenophyceae</taxon>
        <taxon>Eutreptiales</taxon>
        <taxon>Eutreptiaceae</taxon>
        <taxon>Eutreptiella</taxon>
    </lineage>
</organism>
<dbReference type="InterPro" id="IPR008906">
    <property type="entry name" value="HATC_C_dom"/>
</dbReference>
<proteinExistence type="predicted"/>
<dbReference type="Pfam" id="PF05699">
    <property type="entry name" value="Dimer_Tnp_hAT"/>
    <property type="match status" value="1"/>
</dbReference>
<evidence type="ECO:0000313" key="2">
    <source>
        <dbReference type="EMBL" id="CAE0805367.1"/>
    </source>
</evidence>
<name>A0A7S4FP69_9EUGL</name>
<feature type="domain" description="HAT C-terminal dimerisation" evidence="1">
    <location>
        <begin position="210"/>
        <end position="274"/>
    </location>
</feature>
<dbReference type="AlphaFoldDB" id="A0A7S4FP69"/>
<gene>
    <name evidence="2" type="ORF">EGYM00163_LOCUS16491</name>
</gene>
<accession>A0A7S4FP69</accession>
<dbReference type="GO" id="GO:0046983">
    <property type="term" value="F:protein dimerization activity"/>
    <property type="evidence" value="ECO:0007669"/>
    <property type="project" value="InterPro"/>
</dbReference>
<protein>
    <recommendedName>
        <fullName evidence="1">HAT C-terminal dimerisation domain-containing protein</fullName>
    </recommendedName>
</protein>
<dbReference type="EMBL" id="HBJA01046967">
    <property type="protein sequence ID" value="CAE0805367.1"/>
    <property type="molecule type" value="Transcribed_RNA"/>
</dbReference>